<feature type="region of interest" description="Disordered" evidence="5">
    <location>
        <begin position="33"/>
        <end position="64"/>
    </location>
</feature>
<evidence type="ECO:0000256" key="2">
    <source>
        <dbReference type="ARBA" id="ARBA00022692"/>
    </source>
</evidence>
<dbReference type="Pfam" id="PF05128">
    <property type="entry name" value="DUF697"/>
    <property type="match status" value="1"/>
</dbReference>
<name>A0A1I1GR20_9ACTN</name>
<accession>A0A1I1GR20</accession>
<keyword evidence="3 6" id="KW-1133">Transmembrane helix</keyword>
<evidence type="ECO:0000256" key="3">
    <source>
        <dbReference type="ARBA" id="ARBA00022989"/>
    </source>
</evidence>
<dbReference type="GO" id="GO:0016020">
    <property type="term" value="C:membrane"/>
    <property type="evidence" value="ECO:0007669"/>
    <property type="project" value="UniProtKB-SubCell"/>
</dbReference>
<keyword evidence="4 6" id="KW-0472">Membrane</keyword>
<gene>
    <name evidence="7" type="ORF">SAMN05421773_102108</name>
</gene>
<dbReference type="RefSeq" id="WP_175541274.1">
    <property type="nucleotide sequence ID" value="NZ_FOLM01000002.1"/>
</dbReference>
<dbReference type="AlphaFoldDB" id="A0A1I1GR20"/>
<dbReference type="STRING" id="910347.SAMN05421773_102108"/>
<dbReference type="InterPro" id="IPR021147">
    <property type="entry name" value="DUF697"/>
</dbReference>
<dbReference type="Proteomes" id="UP000199207">
    <property type="component" value="Unassembled WGS sequence"/>
</dbReference>
<reference evidence="7 8" key="1">
    <citation type="submission" date="2016-10" db="EMBL/GenBank/DDBJ databases">
        <authorList>
            <person name="de Groot N.N."/>
        </authorList>
    </citation>
    <scope>NUCLEOTIDE SEQUENCE [LARGE SCALE GENOMIC DNA]</scope>
    <source>
        <strain evidence="7 8">CGMCC 4.5739</strain>
    </source>
</reference>
<comment type="subcellular location">
    <subcellularLocation>
        <location evidence="1">Membrane</location>
        <topology evidence="1">Multi-pass membrane protein</topology>
    </subcellularLocation>
</comment>
<keyword evidence="8" id="KW-1185">Reference proteome</keyword>
<dbReference type="EMBL" id="FOLM01000002">
    <property type="protein sequence ID" value="SFC14217.1"/>
    <property type="molecule type" value="Genomic_DNA"/>
</dbReference>
<sequence length="228" mass="23863">MRQPGSSRRRDIISPAEAEQLLDPHHLLRDLAAFRAPDASAEAPPRRTETSGAAERTARKESRRAAQRAVLGTCGFSAAVGAVPLPFADAIPLTLAQVALVQKITEHYGHPPVAKDLTVLGSVLLAQGARRAGTYAAGSLVKLIPGAGSVAGAAVNASVATVGTAAVGYAWIGFCEYVATHEVGPLDEFLKTDIAKLLLAELNRRAVSWLTTSLIAEGRKGRRSGKEG</sequence>
<evidence type="ECO:0000256" key="1">
    <source>
        <dbReference type="ARBA" id="ARBA00004141"/>
    </source>
</evidence>
<protein>
    <submittedName>
        <fullName evidence="7">Uncharacterized conserved protein, DUF697 family</fullName>
    </submittedName>
</protein>
<evidence type="ECO:0000313" key="7">
    <source>
        <dbReference type="EMBL" id="SFC14217.1"/>
    </source>
</evidence>
<proteinExistence type="predicted"/>
<evidence type="ECO:0000256" key="5">
    <source>
        <dbReference type="SAM" id="MobiDB-lite"/>
    </source>
</evidence>
<evidence type="ECO:0000256" key="4">
    <source>
        <dbReference type="ARBA" id="ARBA00023136"/>
    </source>
</evidence>
<evidence type="ECO:0000256" key="6">
    <source>
        <dbReference type="SAM" id="Phobius"/>
    </source>
</evidence>
<organism evidence="7 8">
    <name type="scientific">Streptomyces aidingensis</name>
    <dbReference type="NCBI Taxonomy" id="910347"/>
    <lineage>
        <taxon>Bacteria</taxon>
        <taxon>Bacillati</taxon>
        <taxon>Actinomycetota</taxon>
        <taxon>Actinomycetes</taxon>
        <taxon>Kitasatosporales</taxon>
        <taxon>Streptomycetaceae</taxon>
        <taxon>Streptomyces</taxon>
    </lineage>
</organism>
<keyword evidence="2 6" id="KW-0812">Transmembrane</keyword>
<feature type="transmembrane region" description="Helical" evidence="6">
    <location>
        <begin position="69"/>
        <end position="87"/>
    </location>
</feature>
<evidence type="ECO:0000313" key="8">
    <source>
        <dbReference type="Proteomes" id="UP000199207"/>
    </source>
</evidence>